<sequence>MPTKSLGLRRFGGPERYLNFPPPVSATTDEQEPSTSEFIEPLEEADAEFTGIETAVQATEPENPVDDDDDMPLGFFRDAKGNEFIDRVPAFLMRDRPVSNIR</sequence>
<evidence type="ECO:0000256" key="1">
    <source>
        <dbReference type="SAM" id="MobiDB-lite"/>
    </source>
</evidence>
<reference evidence="3" key="1">
    <citation type="journal article" date="2019" name="Int. J. Syst. Evol. Microbiol.">
        <title>The Global Catalogue of Microorganisms (GCM) 10K type strain sequencing project: providing services to taxonomists for standard genome sequencing and annotation.</title>
        <authorList>
            <consortium name="The Broad Institute Genomics Platform"/>
            <consortium name="The Broad Institute Genome Sequencing Center for Infectious Disease"/>
            <person name="Wu L."/>
            <person name="Ma J."/>
        </authorList>
    </citation>
    <scope>NUCLEOTIDE SEQUENCE [LARGE SCALE GENOMIC DNA]</scope>
    <source>
        <strain evidence="3">NBRC 112416</strain>
    </source>
</reference>
<evidence type="ECO:0000313" key="3">
    <source>
        <dbReference type="Proteomes" id="UP001156691"/>
    </source>
</evidence>
<dbReference type="RefSeq" id="WP_284339062.1">
    <property type="nucleotide sequence ID" value="NZ_BSNS01000004.1"/>
</dbReference>
<evidence type="ECO:0000313" key="2">
    <source>
        <dbReference type="EMBL" id="GLQ53615.1"/>
    </source>
</evidence>
<dbReference type="EMBL" id="BSNS01000004">
    <property type="protein sequence ID" value="GLQ53615.1"/>
    <property type="molecule type" value="Genomic_DNA"/>
</dbReference>
<name>A0ABQ5W0M2_9HYPH</name>
<gene>
    <name evidence="2" type="ORF">GCM10010862_08740</name>
</gene>
<proteinExistence type="predicted"/>
<protein>
    <submittedName>
        <fullName evidence="2">Uncharacterized protein</fullName>
    </submittedName>
</protein>
<dbReference type="Proteomes" id="UP001156691">
    <property type="component" value="Unassembled WGS sequence"/>
</dbReference>
<keyword evidence="3" id="KW-1185">Reference proteome</keyword>
<feature type="region of interest" description="Disordered" evidence="1">
    <location>
        <begin position="17"/>
        <end position="36"/>
    </location>
</feature>
<accession>A0ABQ5W0M2</accession>
<comment type="caution">
    <text evidence="2">The sequence shown here is derived from an EMBL/GenBank/DDBJ whole genome shotgun (WGS) entry which is preliminary data.</text>
</comment>
<organism evidence="2 3">
    <name type="scientific">Devosia nitrariae</name>
    <dbReference type="NCBI Taxonomy" id="2071872"/>
    <lineage>
        <taxon>Bacteria</taxon>
        <taxon>Pseudomonadati</taxon>
        <taxon>Pseudomonadota</taxon>
        <taxon>Alphaproteobacteria</taxon>
        <taxon>Hyphomicrobiales</taxon>
        <taxon>Devosiaceae</taxon>
        <taxon>Devosia</taxon>
    </lineage>
</organism>
<feature type="compositionally biased region" description="Polar residues" evidence="1">
    <location>
        <begin position="25"/>
        <end position="36"/>
    </location>
</feature>